<dbReference type="EMBL" id="ATHI01000027">
    <property type="protein sequence ID" value="EPR32376.1"/>
    <property type="molecule type" value="Genomic_DNA"/>
</dbReference>
<reference evidence="3 4" key="1">
    <citation type="journal article" date="2013" name="Genome Announc.">
        <title>Draft genome sequences for three mercury-methylating, sulfate-reducing bacteria.</title>
        <authorList>
            <person name="Brown S.D."/>
            <person name="Hurt R.A.Jr."/>
            <person name="Gilmour C.C."/>
            <person name="Elias D.A."/>
        </authorList>
    </citation>
    <scope>NUCLEOTIDE SEQUENCE [LARGE SCALE GENOMIC DNA]</scope>
    <source>
        <strain evidence="3 4">DSM 16529</strain>
    </source>
</reference>
<comment type="caution">
    <text evidence="3">The sequence shown here is derived from an EMBL/GenBank/DDBJ whole genome shotgun (WGS) entry which is preliminary data.</text>
</comment>
<dbReference type="PATRIC" id="fig|1121439.3.peg.2088"/>
<name>S7T725_9BACT</name>
<dbReference type="Proteomes" id="UP000014975">
    <property type="component" value="Unassembled WGS sequence"/>
</dbReference>
<feature type="region of interest" description="Disordered" evidence="1">
    <location>
        <begin position="1"/>
        <end position="27"/>
    </location>
</feature>
<dbReference type="GO" id="GO:0016787">
    <property type="term" value="F:hydrolase activity"/>
    <property type="evidence" value="ECO:0007669"/>
    <property type="project" value="UniProtKB-KW"/>
</dbReference>
<dbReference type="PROSITE" id="PS51832">
    <property type="entry name" value="HD_GYP"/>
    <property type="match status" value="1"/>
</dbReference>
<gene>
    <name evidence="3" type="ORF">dsat_0728</name>
</gene>
<sequence length="350" mass="38847">MKNAPPPKAAPGGAARKIAHPGAVGGEVTSEDGTRFFAVSPLMLFPETTPEFRVYLNQGGRFVLYTRESESFDETTRRALFNLGIDKVFVLAEQKDRYNDYLEVNLARILDDSSIPVEERAQTFYGAAEAILEEIYSTRLPEGLSKKLHDRVLSFVEETVRFLSRDDSLKNLAKLISHDFSIFSHSVHVYAFAVALMSAYGLSDEECVRAGLGAILHDIGKAKIPRSILEKAPAELSEEEQGKLRLHPIHGVSMCSMLPLTQDSVNVILFHHERYDGKGYPTGTAGTNIPLAVRIVSVCDVYDNLTTAKPRQKALTPFEALKRMREDRAGAFDLDVFKRFVLVLSGAEIV</sequence>
<dbReference type="STRING" id="1121439.dsat_0728"/>
<evidence type="ECO:0000256" key="1">
    <source>
        <dbReference type="SAM" id="MobiDB-lite"/>
    </source>
</evidence>
<dbReference type="PANTHER" id="PTHR43155">
    <property type="entry name" value="CYCLIC DI-GMP PHOSPHODIESTERASE PA4108-RELATED"/>
    <property type="match status" value="1"/>
</dbReference>
<dbReference type="AlphaFoldDB" id="S7T725"/>
<dbReference type="SUPFAM" id="SSF109604">
    <property type="entry name" value="HD-domain/PDEase-like"/>
    <property type="match status" value="1"/>
</dbReference>
<proteinExistence type="predicted"/>
<dbReference type="CDD" id="cd00077">
    <property type="entry name" value="HDc"/>
    <property type="match status" value="1"/>
</dbReference>
<feature type="domain" description="HD-GYP" evidence="2">
    <location>
        <begin position="160"/>
        <end position="350"/>
    </location>
</feature>
<accession>S7T725</accession>
<evidence type="ECO:0000313" key="3">
    <source>
        <dbReference type="EMBL" id="EPR32376.1"/>
    </source>
</evidence>
<keyword evidence="3" id="KW-0378">Hydrolase</keyword>
<keyword evidence="4" id="KW-1185">Reference proteome</keyword>
<dbReference type="InterPro" id="IPR006675">
    <property type="entry name" value="HDIG_dom"/>
</dbReference>
<dbReference type="PANTHER" id="PTHR43155:SF2">
    <property type="entry name" value="CYCLIC DI-GMP PHOSPHODIESTERASE PA4108"/>
    <property type="match status" value="1"/>
</dbReference>
<dbReference type="OrthoDB" id="9776628at2"/>
<dbReference type="NCBIfam" id="TIGR00277">
    <property type="entry name" value="HDIG"/>
    <property type="match status" value="1"/>
</dbReference>
<dbReference type="InterPro" id="IPR003607">
    <property type="entry name" value="HD/PDEase_dom"/>
</dbReference>
<dbReference type="eggNOG" id="COG2206">
    <property type="taxonomic scope" value="Bacteria"/>
</dbReference>
<dbReference type="Gene3D" id="1.10.3210.10">
    <property type="entry name" value="Hypothetical protein af1432"/>
    <property type="match status" value="1"/>
</dbReference>
<dbReference type="Pfam" id="PF13487">
    <property type="entry name" value="HD_5"/>
    <property type="match status" value="1"/>
</dbReference>
<dbReference type="RefSeq" id="WP_020887425.1">
    <property type="nucleotide sequence ID" value="NZ_ATHI01000027.1"/>
</dbReference>
<evidence type="ECO:0000313" key="4">
    <source>
        <dbReference type="Proteomes" id="UP000014975"/>
    </source>
</evidence>
<dbReference type="SMART" id="SM00471">
    <property type="entry name" value="HDc"/>
    <property type="match status" value="1"/>
</dbReference>
<evidence type="ECO:0000259" key="2">
    <source>
        <dbReference type="PROSITE" id="PS51832"/>
    </source>
</evidence>
<organism evidence="3 4">
    <name type="scientific">Alkalidesulfovibrio alkalitolerans DSM 16529</name>
    <dbReference type="NCBI Taxonomy" id="1121439"/>
    <lineage>
        <taxon>Bacteria</taxon>
        <taxon>Pseudomonadati</taxon>
        <taxon>Thermodesulfobacteriota</taxon>
        <taxon>Desulfovibrionia</taxon>
        <taxon>Desulfovibrionales</taxon>
        <taxon>Desulfovibrionaceae</taxon>
        <taxon>Alkalidesulfovibrio</taxon>
    </lineage>
</organism>
<dbReference type="InterPro" id="IPR037522">
    <property type="entry name" value="HD_GYP_dom"/>
</dbReference>
<protein>
    <submittedName>
        <fullName evidence="3">Metal dependent phosphohydrolase</fullName>
    </submittedName>
</protein>